<name>A0AAV0RU32_9ROSI</name>
<dbReference type="SUPFAM" id="SSF55200">
    <property type="entry name" value="Translation initiation factor IF3, C-terminal domain"/>
    <property type="match status" value="1"/>
</dbReference>
<dbReference type="NCBIfam" id="TIGR00168">
    <property type="entry name" value="infC"/>
    <property type="match status" value="1"/>
</dbReference>
<dbReference type="GO" id="GO:0003743">
    <property type="term" value="F:translation initiation factor activity"/>
    <property type="evidence" value="ECO:0007669"/>
    <property type="project" value="UniProtKB-KW"/>
</dbReference>
<evidence type="ECO:0000256" key="4">
    <source>
        <dbReference type="SAM" id="MobiDB-lite"/>
    </source>
</evidence>
<feature type="compositionally biased region" description="Acidic residues" evidence="4">
    <location>
        <begin position="279"/>
        <end position="293"/>
    </location>
</feature>
<organism evidence="6 7">
    <name type="scientific">Linum tenue</name>
    <dbReference type="NCBI Taxonomy" id="586396"/>
    <lineage>
        <taxon>Eukaryota</taxon>
        <taxon>Viridiplantae</taxon>
        <taxon>Streptophyta</taxon>
        <taxon>Embryophyta</taxon>
        <taxon>Tracheophyta</taxon>
        <taxon>Spermatophyta</taxon>
        <taxon>Magnoliopsida</taxon>
        <taxon>eudicotyledons</taxon>
        <taxon>Gunneridae</taxon>
        <taxon>Pentapetalae</taxon>
        <taxon>rosids</taxon>
        <taxon>fabids</taxon>
        <taxon>Malpighiales</taxon>
        <taxon>Linaceae</taxon>
        <taxon>Linum</taxon>
    </lineage>
</organism>
<keyword evidence="2" id="KW-0396">Initiation factor</keyword>
<dbReference type="InterPro" id="IPR036787">
    <property type="entry name" value="T_IF-3_N_sf"/>
</dbReference>
<feature type="compositionally biased region" description="Polar residues" evidence="4">
    <location>
        <begin position="319"/>
        <end position="332"/>
    </location>
</feature>
<feature type="compositionally biased region" description="Polar residues" evidence="4">
    <location>
        <begin position="392"/>
        <end position="410"/>
    </location>
</feature>
<dbReference type="EMBL" id="CAMGYJ010000011">
    <property type="protein sequence ID" value="CAI0561119.1"/>
    <property type="molecule type" value="Genomic_DNA"/>
</dbReference>
<accession>A0AAV0RU32</accession>
<feature type="region of interest" description="Disordered" evidence="4">
    <location>
        <begin position="258"/>
        <end position="293"/>
    </location>
</feature>
<feature type="region of interest" description="Disordered" evidence="4">
    <location>
        <begin position="348"/>
        <end position="477"/>
    </location>
</feature>
<dbReference type="PANTHER" id="PTHR10938:SF4">
    <property type="entry name" value="TRANSLATION INITIATION FACTOR IF3-1, MITOCHONDRIAL"/>
    <property type="match status" value="1"/>
</dbReference>
<sequence length="477" mass="53837">MIYWSRVAQSQLRLLLHQWPRHYFKISYASSIVRNANFHSGAFAWGDRLSGIDVRPGEFYYNTRFFASSYSQVRGRKEDDNTGEPRLNGHITGNIVRLVTDSGHNVVSLSEALEQAKRMNLDLVEVQRTADPPVCKIMDYHREKYARDRVQKEKERAKSKSDVMLRKGACKEVRFTKKTELKDLKMKADSVKRLMERGYRVKCVALPSARKYEEQEDLGALLSNLTDLLEDTVVESGPLLERKQAYIIVRHIKFGPSKKGTKKIKDAYAPSSTHTSDTSIEDPAETETEMEDEILLNEDYVPDTGMLDNRSPWAVKDPASNTVGVSNIPNTNDAYRHSMDRAIAGRASSLTSNAPKFHDPRQRHAPETAEMEVSAGIPEPTTFENRYKRSEPANNRLRSTSVDSNRSQEGGSFRFEPQSSRSRQRSDFRREPSSPSAPGNEAPGFGVFSSPRGGGQSEANNSSNNNVGNRYGATRRY</sequence>
<keyword evidence="3" id="KW-0648">Protein biosynthesis</keyword>
<evidence type="ECO:0000259" key="5">
    <source>
        <dbReference type="Pfam" id="PF05198"/>
    </source>
</evidence>
<dbReference type="AlphaFoldDB" id="A0AAV0RU32"/>
<evidence type="ECO:0000256" key="2">
    <source>
        <dbReference type="ARBA" id="ARBA00022540"/>
    </source>
</evidence>
<evidence type="ECO:0000256" key="1">
    <source>
        <dbReference type="ARBA" id="ARBA00005439"/>
    </source>
</evidence>
<evidence type="ECO:0000313" key="6">
    <source>
        <dbReference type="EMBL" id="CAI0561119.1"/>
    </source>
</evidence>
<feature type="compositionally biased region" description="Low complexity" evidence="4">
    <location>
        <begin position="412"/>
        <end position="421"/>
    </location>
</feature>
<evidence type="ECO:0000313" key="7">
    <source>
        <dbReference type="Proteomes" id="UP001154282"/>
    </source>
</evidence>
<dbReference type="FunFam" id="3.30.110.10:FF:000005">
    <property type="entry name" value="Translation initiation factor 3 (IF-3) family protein"/>
    <property type="match status" value="1"/>
</dbReference>
<dbReference type="GO" id="GO:0032790">
    <property type="term" value="P:ribosome disassembly"/>
    <property type="evidence" value="ECO:0007669"/>
    <property type="project" value="TreeGrafter"/>
</dbReference>
<dbReference type="Gene3D" id="3.30.110.10">
    <property type="entry name" value="Translation initiation factor 3 (IF-3), C-terminal domain"/>
    <property type="match status" value="1"/>
</dbReference>
<gene>
    <name evidence="6" type="ORF">LITE_LOCUS49946</name>
</gene>
<protein>
    <recommendedName>
        <fullName evidence="5">Translation initiation factor 3 N-terminal domain-containing protein</fullName>
    </recommendedName>
</protein>
<feature type="compositionally biased region" description="Basic and acidic residues" evidence="4">
    <location>
        <begin position="356"/>
        <end position="367"/>
    </location>
</feature>
<comment type="caution">
    <text evidence="6">The sequence shown here is derived from an EMBL/GenBank/DDBJ whole genome shotgun (WGS) entry which is preliminary data.</text>
</comment>
<dbReference type="Pfam" id="PF05198">
    <property type="entry name" value="IF3_N"/>
    <property type="match status" value="1"/>
</dbReference>
<feature type="domain" description="Translation initiation factor 3 N-terminal" evidence="5">
    <location>
        <begin position="88"/>
        <end position="154"/>
    </location>
</feature>
<feature type="compositionally biased region" description="Low complexity" evidence="4">
    <location>
        <begin position="457"/>
        <end position="477"/>
    </location>
</feature>
<evidence type="ECO:0000256" key="3">
    <source>
        <dbReference type="ARBA" id="ARBA00022917"/>
    </source>
</evidence>
<dbReference type="InterPro" id="IPR001288">
    <property type="entry name" value="Translation_initiation_fac_3"/>
</dbReference>
<dbReference type="PANTHER" id="PTHR10938">
    <property type="entry name" value="TRANSLATION INITIATION FACTOR IF-3"/>
    <property type="match status" value="1"/>
</dbReference>
<comment type="similarity">
    <text evidence="1">Belongs to the IF-3 family.</text>
</comment>
<dbReference type="Proteomes" id="UP001154282">
    <property type="component" value="Unassembled WGS sequence"/>
</dbReference>
<keyword evidence="7" id="KW-1185">Reference proteome</keyword>
<dbReference type="SUPFAM" id="SSF54364">
    <property type="entry name" value="Translation initiation factor IF3, N-terminal domain"/>
    <property type="match status" value="1"/>
</dbReference>
<proteinExistence type="inferred from homology"/>
<dbReference type="InterPro" id="IPR036788">
    <property type="entry name" value="T_IF-3_C_sf"/>
</dbReference>
<reference evidence="6" key="1">
    <citation type="submission" date="2022-08" db="EMBL/GenBank/DDBJ databases">
        <authorList>
            <person name="Gutierrez-Valencia J."/>
        </authorList>
    </citation>
    <scope>NUCLEOTIDE SEQUENCE</scope>
</reference>
<dbReference type="InterPro" id="IPR019814">
    <property type="entry name" value="Translation_initiation_fac_3_N"/>
</dbReference>
<feature type="region of interest" description="Disordered" evidence="4">
    <location>
        <begin position="307"/>
        <end position="332"/>
    </location>
</feature>
<dbReference type="GO" id="GO:0043022">
    <property type="term" value="F:ribosome binding"/>
    <property type="evidence" value="ECO:0007669"/>
    <property type="project" value="TreeGrafter"/>
</dbReference>
<dbReference type="Gene3D" id="3.10.20.80">
    <property type="entry name" value="Translation initiation factor 3 (IF-3), N-terminal domain"/>
    <property type="match status" value="1"/>
</dbReference>